<protein>
    <submittedName>
        <fullName evidence="1">Uncharacterized protein</fullName>
    </submittedName>
</protein>
<dbReference type="EMBL" id="GBRH01169144">
    <property type="protein sequence ID" value="JAE28752.1"/>
    <property type="molecule type" value="Transcribed_RNA"/>
</dbReference>
<dbReference type="AlphaFoldDB" id="A0A0A9GW48"/>
<reference evidence="1" key="2">
    <citation type="journal article" date="2015" name="Data Brief">
        <title>Shoot transcriptome of the giant reed, Arundo donax.</title>
        <authorList>
            <person name="Barrero R.A."/>
            <person name="Guerrero F.D."/>
            <person name="Moolhuijzen P."/>
            <person name="Goolsby J.A."/>
            <person name="Tidwell J."/>
            <person name="Bellgard S.E."/>
            <person name="Bellgard M.I."/>
        </authorList>
    </citation>
    <scope>NUCLEOTIDE SEQUENCE</scope>
    <source>
        <tissue evidence="1">Shoot tissue taken approximately 20 cm above the soil surface</tissue>
    </source>
</reference>
<accession>A0A0A9GW48</accession>
<reference evidence="1" key="1">
    <citation type="submission" date="2014-09" db="EMBL/GenBank/DDBJ databases">
        <authorList>
            <person name="Magalhaes I.L.F."/>
            <person name="Oliveira U."/>
            <person name="Santos F.R."/>
            <person name="Vidigal T.H.D.A."/>
            <person name="Brescovit A.D."/>
            <person name="Santos A.J."/>
        </authorList>
    </citation>
    <scope>NUCLEOTIDE SEQUENCE</scope>
    <source>
        <tissue evidence="1">Shoot tissue taken approximately 20 cm above the soil surface</tissue>
    </source>
</reference>
<organism evidence="1">
    <name type="scientific">Arundo donax</name>
    <name type="common">Giant reed</name>
    <name type="synonym">Donax arundinaceus</name>
    <dbReference type="NCBI Taxonomy" id="35708"/>
    <lineage>
        <taxon>Eukaryota</taxon>
        <taxon>Viridiplantae</taxon>
        <taxon>Streptophyta</taxon>
        <taxon>Embryophyta</taxon>
        <taxon>Tracheophyta</taxon>
        <taxon>Spermatophyta</taxon>
        <taxon>Magnoliopsida</taxon>
        <taxon>Liliopsida</taxon>
        <taxon>Poales</taxon>
        <taxon>Poaceae</taxon>
        <taxon>PACMAD clade</taxon>
        <taxon>Arundinoideae</taxon>
        <taxon>Arundineae</taxon>
        <taxon>Arundo</taxon>
    </lineage>
</organism>
<sequence>MLGTRVHQDAILFSFGLFC</sequence>
<name>A0A0A9GW48_ARUDO</name>
<evidence type="ECO:0000313" key="1">
    <source>
        <dbReference type="EMBL" id="JAE28752.1"/>
    </source>
</evidence>
<proteinExistence type="predicted"/>